<keyword evidence="5 6" id="KW-0472">Membrane</keyword>
<dbReference type="RefSeq" id="WP_214213878.1">
    <property type="nucleotide sequence ID" value="NZ_JABBFO010000007.1"/>
</dbReference>
<dbReference type="EMBL" id="JABBFO010000007">
    <property type="protein sequence ID" value="MBT0727517.1"/>
    <property type="molecule type" value="Genomic_DNA"/>
</dbReference>
<evidence type="ECO:0000256" key="3">
    <source>
        <dbReference type="ARBA" id="ARBA00022692"/>
    </source>
</evidence>
<dbReference type="Gene3D" id="3.30.1890.10">
    <property type="entry name" value="FepE-like"/>
    <property type="match status" value="1"/>
</dbReference>
<protein>
    <recommendedName>
        <fullName evidence="7">Polysaccharide chain length determinant N-terminal domain-containing protein</fullName>
    </recommendedName>
</protein>
<feature type="transmembrane region" description="Helical" evidence="6">
    <location>
        <begin position="290"/>
        <end position="311"/>
    </location>
</feature>
<name>A0ABS5T7W8_9GAMM</name>
<evidence type="ECO:0000313" key="9">
    <source>
        <dbReference type="Proteomes" id="UP000786875"/>
    </source>
</evidence>
<reference evidence="8 9" key="1">
    <citation type="submission" date="2020-04" db="EMBL/GenBank/DDBJ databases">
        <title>Genome sequencing of Rosenbergiella species.</title>
        <authorList>
            <person name="Alvarez-Perez S."/>
            <person name="Lievens B."/>
        </authorList>
    </citation>
    <scope>NUCLEOTIDE SEQUENCE [LARGE SCALE GENOMIC DNA]</scope>
    <source>
        <strain evidence="8 9">CdVSA20.1</strain>
    </source>
</reference>
<evidence type="ECO:0000256" key="1">
    <source>
        <dbReference type="ARBA" id="ARBA00004651"/>
    </source>
</evidence>
<evidence type="ECO:0000256" key="6">
    <source>
        <dbReference type="SAM" id="Phobius"/>
    </source>
</evidence>
<evidence type="ECO:0000313" key="8">
    <source>
        <dbReference type="EMBL" id="MBT0727517.1"/>
    </source>
</evidence>
<evidence type="ECO:0000256" key="4">
    <source>
        <dbReference type="ARBA" id="ARBA00022989"/>
    </source>
</evidence>
<keyword evidence="4 6" id="KW-1133">Transmembrane helix</keyword>
<dbReference type="SUPFAM" id="SSF160355">
    <property type="entry name" value="Bacterial polysaccharide co-polymerase-like"/>
    <property type="match status" value="1"/>
</dbReference>
<evidence type="ECO:0000256" key="2">
    <source>
        <dbReference type="ARBA" id="ARBA00022475"/>
    </source>
</evidence>
<comment type="caution">
    <text evidence="8">The sequence shown here is derived from an EMBL/GenBank/DDBJ whole genome shotgun (WGS) entry which is preliminary data.</text>
</comment>
<proteinExistence type="predicted"/>
<keyword evidence="9" id="KW-1185">Reference proteome</keyword>
<dbReference type="PANTHER" id="PTHR32309:SF16">
    <property type="entry name" value="ECA POLYSACCHARIDE CHAIN LENGTH MODULATION PROTEIN"/>
    <property type="match status" value="1"/>
</dbReference>
<dbReference type="Proteomes" id="UP000786875">
    <property type="component" value="Unassembled WGS sequence"/>
</dbReference>
<dbReference type="InterPro" id="IPR050445">
    <property type="entry name" value="Bact_polysacc_biosynth/exp"/>
</dbReference>
<organism evidence="8 9">
    <name type="scientific">Rosenbergiella australiborealis</name>
    <dbReference type="NCBI Taxonomy" id="1544696"/>
    <lineage>
        <taxon>Bacteria</taxon>
        <taxon>Pseudomonadati</taxon>
        <taxon>Pseudomonadota</taxon>
        <taxon>Gammaproteobacteria</taxon>
        <taxon>Enterobacterales</taxon>
        <taxon>Erwiniaceae</taxon>
        <taxon>Rosenbergiella</taxon>
    </lineage>
</organism>
<dbReference type="InterPro" id="IPR003856">
    <property type="entry name" value="LPS_length_determ_N"/>
</dbReference>
<dbReference type="Pfam" id="PF02706">
    <property type="entry name" value="Wzz"/>
    <property type="match status" value="1"/>
</dbReference>
<keyword evidence="3 6" id="KW-0812">Transmembrane</keyword>
<sequence length="318" mass="35688">MHSSVIDNELDVKSCVQRLWRGKKWIGLGILLALVLTWTYAMFAPQKWVSVAQFSRPDLPKIIRYYQQLSRLNQLSTYADTAASVDPLNSDTVIDAVYQTFLQQLASVDNRRRFWLQQSSVNHSKELTPLALERKVASIQFTPGDRLHGTVDTITLTASHAEQSSQWLERYLTFTDQQVLALVQQQLAATWQTEVVKVEQQISFEKSLAQATYTQQVKQLKTEVAQTNDDQTKVALNVLEQTGPVATESLLHDLARLAALQTGPTQLTPFTSWSYLQSPEPPISRQSPRLPLLLVMWALVGAIIGAGVALCKGVKKKE</sequence>
<comment type="subcellular location">
    <subcellularLocation>
        <location evidence="1">Cell membrane</location>
        <topology evidence="1">Multi-pass membrane protein</topology>
    </subcellularLocation>
</comment>
<feature type="transmembrane region" description="Helical" evidence="6">
    <location>
        <begin position="25"/>
        <end position="43"/>
    </location>
</feature>
<dbReference type="PANTHER" id="PTHR32309">
    <property type="entry name" value="TYROSINE-PROTEIN KINASE"/>
    <property type="match status" value="1"/>
</dbReference>
<evidence type="ECO:0000259" key="7">
    <source>
        <dbReference type="Pfam" id="PF02706"/>
    </source>
</evidence>
<keyword evidence="2" id="KW-1003">Cell membrane</keyword>
<feature type="domain" description="Polysaccharide chain length determinant N-terminal" evidence="7">
    <location>
        <begin position="8"/>
        <end position="99"/>
    </location>
</feature>
<gene>
    <name evidence="8" type="ORF">HGT73_08980</name>
</gene>
<accession>A0ABS5T7W8</accession>
<evidence type="ECO:0000256" key="5">
    <source>
        <dbReference type="ARBA" id="ARBA00023136"/>
    </source>
</evidence>